<dbReference type="Proteomes" id="UP000634136">
    <property type="component" value="Unassembled WGS sequence"/>
</dbReference>
<evidence type="ECO:0000313" key="1">
    <source>
        <dbReference type="EMBL" id="KAF7838802.1"/>
    </source>
</evidence>
<protein>
    <submittedName>
        <fullName evidence="1">Uncharacterized protein</fullName>
    </submittedName>
</protein>
<keyword evidence="2" id="KW-1185">Reference proteome</keyword>
<reference evidence="1" key="1">
    <citation type="submission" date="2020-09" db="EMBL/GenBank/DDBJ databases">
        <title>Genome-Enabled Discovery of Anthraquinone Biosynthesis in Senna tora.</title>
        <authorList>
            <person name="Kang S.-H."/>
            <person name="Pandey R.P."/>
            <person name="Lee C.-M."/>
            <person name="Sim J.-S."/>
            <person name="Jeong J.-T."/>
            <person name="Choi B.-S."/>
            <person name="Jung M."/>
            <person name="Ginzburg D."/>
            <person name="Zhao K."/>
            <person name="Won S.Y."/>
            <person name="Oh T.-J."/>
            <person name="Yu Y."/>
            <person name="Kim N.-H."/>
            <person name="Lee O.R."/>
            <person name="Lee T.-H."/>
            <person name="Bashyal P."/>
            <person name="Kim T.-S."/>
            <person name="Lee W.-H."/>
            <person name="Kawkins C."/>
            <person name="Kim C.-K."/>
            <person name="Kim J.S."/>
            <person name="Ahn B.O."/>
            <person name="Rhee S.Y."/>
            <person name="Sohng J.K."/>
        </authorList>
    </citation>
    <scope>NUCLEOTIDE SEQUENCE</scope>
    <source>
        <tissue evidence="1">Leaf</tissue>
    </source>
</reference>
<evidence type="ECO:0000313" key="2">
    <source>
        <dbReference type="Proteomes" id="UP000634136"/>
    </source>
</evidence>
<dbReference type="EMBL" id="JAAIUW010000003">
    <property type="protein sequence ID" value="KAF7838802.1"/>
    <property type="molecule type" value="Genomic_DNA"/>
</dbReference>
<accession>A0A835CH65</accession>
<proteinExistence type="predicted"/>
<sequence>MCVCDDCPVVFGTELSSVGCSFIFACFPDVALGEGVNEIGYSRCVLVGWVVGGRGGYNKWGTMIGQKVVKFAGLGGAFCQEASLSVENDAGKEICGPFVLGSML</sequence>
<gene>
    <name evidence="1" type="ORF">G2W53_007284</name>
</gene>
<organism evidence="1 2">
    <name type="scientific">Senna tora</name>
    <dbReference type="NCBI Taxonomy" id="362788"/>
    <lineage>
        <taxon>Eukaryota</taxon>
        <taxon>Viridiplantae</taxon>
        <taxon>Streptophyta</taxon>
        <taxon>Embryophyta</taxon>
        <taxon>Tracheophyta</taxon>
        <taxon>Spermatophyta</taxon>
        <taxon>Magnoliopsida</taxon>
        <taxon>eudicotyledons</taxon>
        <taxon>Gunneridae</taxon>
        <taxon>Pentapetalae</taxon>
        <taxon>rosids</taxon>
        <taxon>fabids</taxon>
        <taxon>Fabales</taxon>
        <taxon>Fabaceae</taxon>
        <taxon>Caesalpinioideae</taxon>
        <taxon>Cassia clade</taxon>
        <taxon>Senna</taxon>
    </lineage>
</organism>
<name>A0A835CH65_9FABA</name>
<dbReference type="AlphaFoldDB" id="A0A835CH65"/>
<comment type="caution">
    <text evidence="1">The sequence shown here is derived from an EMBL/GenBank/DDBJ whole genome shotgun (WGS) entry which is preliminary data.</text>
</comment>